<feature type="domain" description="Mos1 transposase HTH" evidence="1">
    <location>
        <begin position="3"/>
        <end position="52"/>
    </location>
</feature>
<organism evidence="2 3">
    <name type="scientific">Rhynchophorus ferrugineus</name>
    <name type="common">Red palm weevil</name>
    <name type="synonym">Curculio ferrugineus</name>
    <dbReference type="NCBI Taxonomy" id="354439"/>
    <lineage>
        <taxon>Eukaryota</taxon>
        <taxon>Metazoa</taxon>
        <taxon>Ecdysozoa</taxon>
        <taxon>Arthropoda</taxon>
        <taxon>Hexapoda</taxon>
        <taxon>Insecta</taxon>
        <taxon>Pterygota</taxon>
        <taxon>Neoptera</taxon>
        <taxon>Endopterygota</taxon>
        <taxon>Coleoptera</taxon>
        <taxon>Polyphaga</taxon>
        <taxon>Cucujiformia</taxon>
        <taxon>Curculionidae</taxon>
        <taxon>Dryophthorinae</taxon>
        <taxon>Rhynchophorus</taxon>
    </lineage>
</organism>
<dbReference type="OrthoDB" id="616263at2759"/>
<dbReference type="Proteomes" id="UP000625711">
    <property type="component" value="Unassembled WGS sequence"/>
</dbReference>
<dbReference type="PANTHER" id="PTHR46060">
    <property type="entry name" value="MARINER MOS1 TRANSPOSASE-LIKE PROTEIN"/>
    <property type="match status" value="1"/>
</dbReference>
<evidence type="ECO:0000313" key="3">
    <source>
        <dbReference type="Proteomes" id="UP000625711"/>
    </source>
</evidence>
<dbReference type="EMBL" id="JAACXV010000251">
    <property type="protein sequence ID" value="KAF7281237.1"/>
    <property type="molecule type" value="Genomic_DNA"/>
</dbReference>
<protein>
    <recommendedName>
        <fullName evidence="1">Mos1 transposase HTH domain-containing protein</fullName>
    </recommendedName>
</protein>
<proteinExistence type="predicted"/>
<comment type="caution">
    <text evidence="2">The sequence shown here is derived from an EMBL/GenBank/DDBJ whole genome shotgun (WGS) entry which is preliminary data.</text>
</comment>
<evidence type="ECO:0000313" key="2">
    <source>
        <dbReference type="EMBL" id="KAF7281237.1"/>
    </source>
</evidence>
<sequence length="89" mass="10520">MDKKEFRVLMKYCFLKGKNTVQARTWLDAEFPYTAPAKSTIKDWYAKFSRGEMSTEDSERPKEVVTDENIKTIHKMILNDRKLKLNDIS</sequence>
<evidence type="ECO:0000259" key="1">
    <source>
        <dbReference type="Pfam" id="PF17906"/>
    </source>
</evidence>
<dbReference type="InterPro" id="IPR041426">
    <property type="entry name" value="Mos1_HTH"/>
</dbReference>
<dbReference type="Gene3D" id="1.10.10.1450">
    <property type="match status" value="1"/>
</dbReference>
<dbReference type="InterPro" id="IPR052709">
    <property type="entry name" value="Transposase-MT_Hybrid"/>
</dbReference>
<keyword evidence="3" id="KW-1185">Reference proteome</keyword>
<dbReference type="PANTHER" id="PTHR46060:SF1">
    <property type="entry name" value="MARINER MOS1 TRANSPOSASE-LIKE PROTEIN"/>
    <property type="match status" value="1"/>
</dbReference>
<dbReference type="AlphaFoldDB" id="A0A834IHI8"/>
<gene>
    <name evidence="2" type="ORF">GWI33_005024</name>
</gene>
<reference evidence="2" key="1">
    <citation type="submission" date="2020-08" db="EMBL/GenBank/DDBJ databases">
        <title>Genome sequencing and assembly of the red palm weevil Rhynchophorus ferrugineus.</title>
        <authorList>
            <person name="Dias G.B."/>
            <person name="Bergman C.M."/>
            <person name="Manee M."/>
        </authorList>
    </citation>
    <scope>NUCLEOTIDE SEQUENCE</scope>
    <source>
        <strain evidence="2">AA-2017</strain>
        <tissue evidence="2">Whole larva</tissue>
    </source>
</reference>
<accession>A0A834IHI8</accession>
<dbReference type="Pfam" id="PF17906">
    <property type="entry name" value="HTH_48"/>
    <property type="match status" value="1"/>
</dbReference>
<name>A0A834IHI8_RHYFE</name>